<organism evidence="3 4">
    <name type="scientific">Paraphaeosphaeria minitans</name>
    <dbReference type="NCBI Taxonomy" id="565426"/>
    <lineage>
        <taxon>Eukaryota</taxon>
        <taxon>Fungi</taxon>
        <taxon>Dikarya</taxon>
        <taxon>Ascomycota</taxon>
        <taxon>Pezizomycotina</taxon>
        <taxon>Dothideomycetes</taxon>
        <taxon>Pleosporomycetidae</taxon>
        <taxon>Pleosporales</taxon>
        <taxon>Massarineae</taxon>
        <taxon>Didymosphaeriaceae</taxon>
        <taxon>Paraphaeosphaeria</taxon>
    </lineage>
</organism>
<feature type="compositionally biased region" description="Basic and acidic residues" evidence="1">
    <location>
        <begin position="620"/>
        <end position="632"/>
    </location>
</feature>
<evidence type="ECO:0000256" key="2">
    <source>
        <dbReference type="SAM" id="SignalP"/>
    </source>
</evidence>
<dbReference type="Proteomes" id="UP000756921">
    <property type="component" value="Unassembled WGS sequence"/>
</dbReference>
<feature type="region of interest" description="Disordered" evidence="1">
    <location>
        <begin position="1177"/>
        <end position="1196"/>
    </location>
</feature>
<feature type="signal peptide" evidence="2">
    <location>
        <begin position="1"/>
        <end position="32"/>
    </location>
</feature>
<feature type="region of interest" description="Disordered" evidence="1">
    <location>
        <begin position="295"/>
        <end position="390"/>
    </location>
</feature>
<reference evidence="3" key="1">
    <citation type="journal article" date="2020" name="Mol. Plant Microbe Interact.">
        <title>Genome Sequence of the Biocontrol Agent Coniothyrium minitans strain Conio (IMI 134523).</title>
        <authorList>
            <person name="Patel D."/>
            <person name="Shittu T.A."/>
            <person name="Baroncelli R."/>
            <person name="Muthumeenakshi S."/>
            <person name="Osborne T.H."/>
            <person name="Janganan T.K."/>
            <person name="Sreenivasaprasad S."/>
        </authorList>
    </citation>
    <scope>NUCLEOTIDE SEQUENCE</scope>
    <source>
        <strain evidence="3">Conio</strain>
    </source>
</reference>
<feature type="compositionally biased region" description="Low complexity" evidence="1">
    <location>
        <begin position="509"/>
        <end position="531"/>
    </location>
</feature>
<feature type="compositionally biased region" description="Acidic residues" evidence="1">
    <location>
        <begin position="1182"/>
        <end position="1194"/>
    </location>
</feature>
<feature type="region of interest" description="Disordered" evidence="1">
    <location>
        <begin position="428"/>
        <end position="547"/>
    </location>
</feature>
<dbReference type="EMBL" id="WJXW01000011">
    <property type="protein sequence ID" value="KAF9732208.1"/>
    <property type="molecule type" value="Genomic_DNA"/>
</dbReference>
<feature type="compositionally biased region" description="Polar residues" evidence="1">
    <location>
        <begin position="1045"/>
        <end position="1059"/>
    </location>
</feature>
<feature type="compositionally biased region" description="Polar residues" evidence="1">
    <location>
        <begin position="1316"/>
        <end position="1327"/>
    </location>
</feature>
<comment type="caution">
    <text evidence="3">The sequence shown here is derived from an EMBL/GenBank/DDBJ whole genome shotgun (WGS) entry which is preliminary data.</text>
</comment>
<accession>A0A9P6GBS1</accession>
<dbReference type="PANTHER" id="PTHR45725:SF18">
    <property type="entry name" value="ORC1-LIKE AAA ATPASE DOMAIN-CONTAINING PROTEIN"/>
    <property type="match status" value="1"/>
</dbReference>
<feature type="region of interest" description="Disordered" evidence="1">
    <location>
        <begin position="693"/>
        <end position="720"/>
    </location>
</feature>
<name>A0A9P6GBS1_9PLEO</name>
<feature type="region of interest" description="Disordered" evidence="1">
    <location>
        <begin position="620"/>
        <end position="644"/>
    </location>
</feature>
<evidence type="ECO:0008006" key="5">
    <source>
        <dbReference type="Google" id="ProtNLM"/>
    </source>
</evidence>
<feature type="region of interest" description="Disordered" evidence="1">
    <location>
        <begin position="1203"/>
        <end position="1362"/>
    </location>
</feature>
<keyword evidence="4" id="KW-1185">Reference proteome</keyword>
<feature type="compositionally biased region" description="Low complexity" evidence="1">
    <location>
        <begin position="449"/>
        <end position="465"/>
    </location>
</feature>
<feature type="compositionally biased region" description="Low complexity" evidence="1">
    <location>
        <begin position="1285"/>
        <end position="1300"/>
    </location>
</feature>
<feature type="compositionally biased region" description="Acidic residues" evidence="1">
    <location>
        <begin position="325"/>
        <end position="348"/>
    </location>
</feature>
<feature type="compositionally biased region" description="Pro residues" evidence="1">
    <location>
        <begin position="987"/>
        <end position="1002"/>
    </location>
</feature>
<feature type="region of interest" description="Disordered" evidence="1">
    <location>
        <begin position="945"/>
        <end position="1009"/>
    </location>
</feature>
<dbReference type="InterPro" id="IPR051425">
    <property type="entry name" value="Formin_Homology"/>
</dbReference>
<evidence type="ECO:0000313" key="4">
    <source>
        <dbReference type="Proteomes" id="UP000756921"/>
    </source>
</evidence>
<feature type="chain" id="PRO_5040472421" description="C2H2-type domain-containing protein" evidence="2">
    <location>
        <begin position="33"/>
        <end position="1362"/>
    </location>
</feature>
<protein>
    <recommendedName>
        <fullName evidence="5">C2H2-type domain-containing protein</fullName>
    </recommendedName>
</protein>
<evidence type="ECO:0000256" key="1">
    <source>
        <dbReference type="SAM" id="MobiDB-lite"/>
    </source>
</evidence>
<feature type="compositionally biased region" description="Basic and acidic residues" evidence="1">
    <location>
        <begin position="754"/>
        <end position="763"/>
    </location>
</feature>
<feature type="compositionally biased region" description="Pro residues" evidence="1">
    <location>
        <begin position="1334"/>
        <end position="1345"/>
    </location>
</feature>
<sequence length="1362" mass="149059">MAQLKINAALQLAIRTFALFLSCFVHRDGSAAQPLPAQTTTQTKPPPSKRTRCPFFVKLKTCLRATGPPSSRSSLFCRVCRRPSKIYILRLRTPNATMADFTPDPSPEQVPTTRLPVTTTIGPTPTPNPQDTPSLNGSLFTLAHDLTSYFLGQTLHLPTFISNNPLNTLFASAAVGIGARLLYNDHTARSRSRVQLAVFHILRILQANPSYWRHVSDENNWPTFRRHVVEEVRRAVEKHHISRSEGGQVKKIIEKRLINMLWDYEGSLRAEVIRKRRKLLVDQLEDDRAKERYLAKKRRETGNPLWPSHPPPLGAGAVKKPSLGWDDDDDDMDDDMDDDNEDDGDDDAAPFVDSATPGNSVVYPALPPGGNAATPAPVSRPPNSGLNEAAAAEAAAMAPFDHSPAIPGTVALPFPKLPHGYVGIGGPFAARPQSQSGSPGNAAASAKRPTSGGNTTSGSNPSSTTALPPMASNPNRPNVPKVDAVPPPVSGNIATPAPVSRPPTSQSVPPSANSTVATSTSTSRPTSNVVRPPAATATNHPEDAPVMVSVRPPKMTPRYRAIPFQPVVPDERERRRLIGDEGRRWWPCAICDMMVDAAPIPWTLHIGGVAHLHRAYAAADKEKEKEKEKERVAAAGDDNNDDEEVVENATARPPSPNWTCHKCGKKLFLSQMDEHRDYHKNEEEAAALKNGLAQFGPGNTVTGTPNAAHPSGTDPAEDDENDSWRCLICDRFLPLAEKSKHLNEHSNNNETGIDDQHGPEEEDIPEHTYDQEYEIEEEDVDMKQCHDCGLYGPTNHFSQHLQSGCEGLDNLRKADMTKCSDCGRWVPYFQMGKHRQEACVRHIDYGGEGDRTKCPECQFWIPYKDFDKHQQEWCEMNRGKGEEDKVKCPECGVWIPYLKIDEHQQKWCEMIWKDKEKEEDRRAGYTYCGRCNMQVPVDKWDTHVERHHQNPPTSDDDDQSDDDQDGGANGNTDAFGQLIKPYTTNTPAPPSQNSPTPVPPPSAQLDDLRRPSQPAIAVSTNITAFPNGQVVITPTPTTPAPGPTQHSQPTHSGATSVTVSPDGVVTITPTPNLPQYPRYPQLPHTPLYSHVRPTSDLLEREERKAWHAVGFKTPGQYWAKVNKGLSPIIELEEDDEGYTPDSVRLARLARQGVIPWPAGLSLVGTGIVVDQEEVDVVQQQEDASDGVDPDDLYSDNDAAAHVGATLTPAPRPPLDIDSDDPDGLYTPPSPRPQPNSRAPPISPQVVISPPRQPSATSIPRPTHRPRSPTTAPVPASQRPPITRPSSATSATSATSQSNATKPSAKTGIRKPEAKKGQTSRQPSAGSQTSTGSRRPPPPSRPPPTPGSRRSGRENRYTGTYSE</sequence>
<feature type="compositionally biased region" description="Acidic residues" evidence="1">
    <location>
        <begin position="954"/>
        <end position="965"/>
    </location>
</feature>
<keyword evidence="2" id="KW-0732">Signal</keyword>
<dbReference type="OrthoDB" id="3691606at2759"/>
<feature type="region of interest" description="Disordered" evidence="1">
    <location>
        <begin position="1035"/>
        <end position="1062"/>
    </location>
</feature>
<evidence type="ECO:0000313" key="3">
    <source>
        <dbReference type="EMBL" id="KAF9732208.1"/>
    </source>
</evidence>
<dbReference type="PANTHER" id="PTHR45725">
    <property type="entry name" value="FORMIN HOMOLOGY 2 FAMILY MEMBER"/>
    <property type="match status" value="1"/>
</dbReference>
<gene>
    <name evidence="3" type="ORF">PMIN01_10137</name>
</gene>
<proteinExistence type="predicted"/>
<feature type="region of interest" description="Disordered" evidence="1">
    <location>
        <begin position="740"/>
        <end position="763"/>
    </location>
</feature>